<dbReference type="Proteomes" id="UP000292957">
    <property type="component" value="Unassembled WGS sequence"/>
</dbReference>
<dbReference type="EMBL" id="ML143396">
    <property type="protein sequence ID" value="TBU32181.1"/>
    <property type="molecule type" value="Genomic_DNA"/>
</dbReference>
<reference evidence="1" key="1">
    <citation type="submission" date="2019-01" db="EMBL/GenBank/DDBJ databases">
        <title>Draft genome sequences of three monokaryotic isolates of the white-rot basidiomycete fungus Dichomitus squalens.</title>
        <authorList>
            <consortium name="DOE Joint Genome Institute"/>
            <person name="Lopez S.C."/>
            <person name="Andreopoulos B."/>
            <person name="Pangilinan J."/>
            <person name="Lipzen A."/>
            <person name="Riley R."/>
            <person name="Ahrendt S."/>
            <person name="Ng V."/>
            <person name="Barry K."/>
            <person name="Daum C."/>
            <person name="Grigoriev I.V."/>
            <person name="Hilden K.S."/>
            <person name="Makela M.R."/>
            <person name="de Vries R.P."/>
        </authorList>
    </citation>
    <scope>NUCLEOTIDE SEQUENCE [LARGE SCALE GENOMIC DNA]</scope>
    <source>
        <strain evidence="1">OM18370.1</strain>
    </source>
</reference>
<evidence type="ECO:0000313" key="1">
    <source>
        <dbReference type="EMBL" id="TBU32181.1"/>
    </source>
</evidence>
<organism evidence="1">
    <name type="scientific">Dichomitus squalens</name>
    <dbReference type="NCBI Taxonomy" id="114155"/>
    <lineage>
        <taxon>Eukaryota</taxon>
        <taxon>Fungi</taxon>
        <taxon>Dikarya</taxon>
        <taxon>Basidiomycota</taxon>
        <taxon>Agaricomycotina</taxon>
        <taxon>Agaricomycetes</taxon>
        <taxon>Polyporales</taxon>
        <taxon>Polyporaceae</taxon>
        <taxon>Dichomitus</taxon>
    </lineage>
</organism>
<protein>
    <submittedName>
        <fullName evidence="1">Uncharacterized protein</fullName>
    </submittedName>
</protein>
<accession>A0A4Q9MZY2</accession>
<proteinExistence type="predicted"/>
<name>A0A4Q9MZY2_9APHY</name>
<dbReference type="AlphaFoldDB" id="A0A4Q9MZY2"/>
<gene>
    <name evidence="1" type="ORF">BD311DRAFT_59284</name>
</gene>
<sequence>MVRDTHDHGPKLNGQIAVAPCALRVVRALHLQRNSGLACLFEHVSTHGCQSVLPIV</sequence>